<evidence type="ECO:0000256" key="6">
    <source>
        <dbReference type="ARBA" id="ARBA00034078"/>
    </source>
</evidence>
<evidence type="ECO:0000313" key="9">
    <source>
        <dbReference type="Proteomes" id="UP000265962"/>
    </source>
</evidence>
<accession>A0A375I0Y7</accession>
<evidence type="ECO:0000256" key="1">
    <source>
        <dbReference type="ARBA" id="ARBA00010643"/>
    </source>
</evidence>
<evidence type="ECO:0000313" key="8">
    <source>
        <dbReference type="EMBL" id="SPF67745.1"/>
    </source>
</evidence>
<keyword evidence="8" id="KW-0560">Oxidoreductase</keyword>
<dbReference type="Proteomes" id="UP000265962">
    <property type="component" value="Unassembled WGS sequence"/>
</dbReference>
<comment type="cofactor">
    <cofactor evidence="6">
        <name>[2Fe-2S] cluster</name>
        <dbReference type="ChEBI" id="CHEBI:190135"/>
    </cofactor>
</comment>
<feature type="binding site" evidence="7">
    <location>
        <position position="122"/>
    </location>
    <ligand>
        <name>[2Fe-2S] cluster</name>
        <dbReference type="ChEBI" id="CHEBI:190135"/>
    </ligand>
</feature>
<sequence length="169" mass="18686">MTDPTRDEVDEILARWDHSREHILSILQDIQHVSPEHYVSRSAAAQVAEDLGMTVTAMYEIVTFYHMLHATPHGRHSVEICESTPCYFQGGDALQSTAAERLGIAMDEVTEDGALCVETVPCFGRCATAPNVRIDGAVHHRVSPAVLRDLIDRLVAGDRADQEQVSQHV</sequence>
<dbReference type="AlphaFoldDB" id="A0A375I0Y7"/>
<dbReference type="PIRSF" id="PIRSF000216">
    <property type="entry name" value="NADH_DH_24kDa"/>
    <property type="match status" value="1"/>
</dbReference>
<dbReference type="GO" id="GO:0051537">
    <property type="term" value="F:2 iron, 2 sulfur cluster binding"/>
    <property type="evidence" value="ECO:0007669"/>
    <property type="project" value="UniProtKB-KW"/>
</dbReference>
<feature type="binding site" evidence="7">
    <location>
        <position position="81"/>
    </location>
    <ligand>
        <name>[2Fe-2S] cluster</name>
        <dbReference type="ChEBI" id="CHEBI:190135"/>
    </ligand>
</feature>
<dbReference type="InterPro" id="IPR042128">
    <property type="entry name" value="NuoE_dom"/>
</dbReference>
<dbReference type="OrthoDB" id="9807941at2"/>
<keyword evidence="5 7" id="KW-0411">Iron-sulfur</keyword>
<dbReference type="InterPro" id="IPR041921">
    <property type="entry name" value="NuoE_N"/>
</dbReference>
<feature type="binding site" evidence="7">
    <location>
        <position position="86"/>
    </location>
    <ligand>
        <name>[2Fe-2S] cluster</name>
        <dbReference type="ChEBI" id="CHEBI:190135"/>
    </ligand>
</feature>
<dbReference type="InterPro" id="IPR002023">
    <property type="entry name" value="NuoE-like"/>
</dbReference>
<keyword evidence="2 7" id="KW-0001">2Fe-2S</keyword>
<dbReference type="EC" id="1.-.-.-" evidence="8"/>
<dbReference type="CDD" id="cd03064">
    <property type="entry name" value="TRX_Fd_NuoE"/>
    <property type="match status" value="1"/>
</dbReference>
<dbReference type="GO" id="GO:0046872">
    <property type="term" value="F:metal ion binding"/>
    <property type="evidence" value="ECO:0007669"/>
    <property type="project" value="UniProtKB-KW"/>
</dbReference>
<evidence type="ECO:0000256" key="5">
    <source>
        <dbReference type="ARBA" id="ARBA00023014"/>
    </source>
</evidence>
<comment type="similarity">
    <text evidence="1">Belongs to the complex I 24 kDa subunit family.</text>
</comment>
<dbReference type="SUPFAM" id="SSF52833">
    <property type="entry name" value="Thioredoxin-like"/>
    <property type="match status" value="1"/>
</dbReference>
<keyword evidence="4 7" id="KW-0408">Iron</keyword>
<keyword evidence="3 7" id="KW-0479">Metal-binding</keyword>
<dbReference type="GO" id="GO:0003954">
    <property type="term" value="F:NADH dehydrogenase activity"/>
    <property type="evidence" value="ECO:0007669"/>
    <property type="project" value="TreeGrafter"/>
</dbReference>
<dbReference type="Gene3D" id="3.40.30.10">
    <property type="entry name" value="Glutaredoxin"/>
    <property type="match status" value="1"/>
</dbReference>
<protein>
    <submittedName>
        <fullName evidence="8">NADH-quinone oxidoreductase subunit E-like</fullName>
        <ecNumber evidence="8">1.-.-.-</ecNumber>
    </submittedName>
</protein>
<evidence type="ECO:0000256" key="4">
    <source>
        <dbReference type="ARBA" id="ARBA00023004"/>
    </source>
</evidence>
<feature type="binding site" evidence="7">
    <location>
        <position position="126"/>
    </location>
    <ligand>
        <name>[2Fe-2S] cluster</name>
        <dbReference type="ChEBI" id="CHEBI:190135"/>
    </ligand>
</feature>
<dbReference type="Pfam" id="PF01257">
    <property type="entry name" value="2Fe-2S_thioredx"/>
    <property type="match status" value="1"/>
</dbReference>
<reference evidence="9" key="1">
    <citation type="submission" date="2018-02" db="EMBL/GenBank/DDBJ databases">
        <authorList>
            <person name="Hornung B."/>
        </authorList>
    </citation>
    <scope>NUCLEOTIDE SEQUENCE [LARGE SCALE GENOMIC DNA]</scope>
</reference>
<dbReference type="PANTHER" id="PTHR10371:SF3">
    <property type="entry name" value="NADH DEHYDROGENASE [UBIQUINONE] FLAVOPROTEIN 2, MITOCHONDRIAL"/>
    <property type="match status" value="1"/>
</dbReference>
<gene>
    <name evidence="8" type="ORF">PROPJV5_0704</name>
</gene>
<proteinExistence type="inferred from homology"/>
<dbReference type="RefSeq" id="WP_119714940.1">
    <property type="nucleotide sequence ID" value="NZ_OMOH01000002.1"/>
</dbReference>
<name>A0A375I0Y7_9ACTN</name>
<evidence type="ECO:0000256" key="7">
    <source>
        <dbReference type="PIRSR" id="PIRSR000216-1"/>
    </source>
</evidence>
<dbReference type="Gene3D" id="1.10.10.1590">
    <property type="entry name" value="NADH-quinone oxidoreductase subunit E"/>
    <property type="match status" value="1"/>
</dbReference>
<evidence type="ECO:0000256" key="2">
    <source>
        <dbReference type="ARBA" id="ARBA00022714"/>
    </source>
</evidence>
<organism evidence="8 9">
    <name type="scientific">Propionibacterium ruminifibrarum</name>
    <dbReference type="NCBI Taxonomy" id="1962131"/>
    <lineage>
        <taxon>Bacteria</taxon>
        <taxon>Bacillati</taxon>
        <taxon>Actinomycetota</taxon>
        <taxon>Actinomycetes</taxon>
        <taxon>Propionibacteriales</taxon>
        <taxon>Propionibacteriaceae</taxon>
        <taxon>Propionibacterium</taxon>
    </lineage>
</organism>
<keyword evidence="9" id="KW-1185">Reference proteome</keyword>
<evidence type="ECO:0000256" key="3">
    <source>
        <dbReference type="ARBA" id="ARBA00022723"/>
    </source>
</evidence>
<dbReference type="InterPro" id="IPR036249">
    <property type="entry name" value="Thioredoxin-like_sf"/>
</dbReference>
<dbReference type="EMBL" id="OMOH01000002">
    <property type="protein sequence ID" value="SPF67745.1"/>
    <property type="molecule type" value="Genomic_DNA"/>
</dbReference>
<comment type="cofactor">
    <cofactor evidence="7">
        <name>[2Fe-2S] cluster</name>
        <dbReference type="ChEBI" id="CHEBI:190135"/>
    </cofactor>
    <text evidence="7">Binds 1 [2Fe-2S] cluster.</text>
</comment>
<dbReference type="PANTHER" id="PTHR10371">
    <property type="entry name" value="NADH DEHYDROGENASE UBIQUINONE FLAVOPROTEIN 2, MITOCHONDRIAL"/>
    <property type="match status" value="1"/>
</dbReference>